<dbReference type="Proteomes" id="UP000677668">
    <property type="component" value="Chromosome 1"/>
</dbReference>
<evidence type="ECO:0000256" key="3">
    <source>
        <dbReference type="ARBA" id="ARBA00005201"/>
    </source>
</evidence>
<dbReference type="PIRSF" id="PIRSF004491">
    <property type="entry name" value="FAD_Synth"/>
    <property type="match status" value="1"/>
</dbReference>
<dbReference type="CDD" id="cd02064">
    <property type="entry name" value="FAD_synthetase_N"/>
    <property type="match status" value="1"/>
</dbReference>
<evidence type="ECO:0000256" key="11">
    <source>
        <dbReference type="ARBA" id="ARBA00022840"/>
    </source>
</evidence>
<evidence type="ECO:0000259" key="16">
    <source>
        <dbReference type="SMART" id="SM00904"/>
    </source>
</evidence>
<evidence type="ECO:0000256" key="1">
    <source>
        <dbReference type="ARBA" id="ARBA00002121"/>
    </source>
</evidence>
<reference evidence="17 18" key="1">
    <citation type="submission" date="2021-03" db="EMBL/GenBank/DDBJ databases">
        <title>Genomic and phenotypic characterization of Chloracidobacterium isolates provides evidence for multiple species.</title>
        <authorList>
            <person name="Saini M.K."/>
            <person name="Costas A.M.G."/>
            <person name="Tank M."/>
            <person name="Bryant D.A."/>
        </authorList>
    </citation>
    <scope>NUCLEOTIDE SEQUENCE [LARGE SCALE GENOMIC DNA]</scope>
    <source>
        <strain evidence="17 18">N</strain>
    </source>
</reference>
<dbReference type="Pfam" id="PF01687">
    <property type="entry name" value="Flavokinase"/>
    <property type="match status" value="1"/>
</dbReference>
<comment type="pathway">
    <text evidence="3 15">Cofactor biosynthesis; FMN biosynthesis; FMN from riboflavin (ATP route): step 1/1.</text>
</comment>
<accession>A0ABX8B4B5</accession>
<feature type="domain" description="Riboflavin kinase" evidence="16">
    <location>
        <begin position="182"/>
        <end position="306"/>
    </location>
</feature>
<comment type="catalytic activity">
    <reaction evidence="13 15">
        <text>riboflavin + ATP = FMN + ADP + H(+)</text>
        <dbReference type="Rhea" id="RHEA:14357"/>
        <dbReference type="ChEBI" id="CHEBI:15378"/>
        <dbReference type="ChEBI" id="CHEBI:30616"/>
        <dbReference type="ChEBI" id="CHEBI:57986"/>
        <dbReference type="ChEBI" id="CHEBI:58210"/>
        <dbReference type="ChEBI" id="CHEBI:456216"/>
        <dbReference type="EC" id="2.7.1.26"/>
    </reaction>
</comment>
<dbReference type="Pfam" id="PF06574">
    <property type="entry name" value="FAD_syn"/>
    <property type="match status" value="1"/>
</dbReference>
<keyword evidence="7 15" id="KW-0548">Nucleotidyltransferase</keyword>
<keyword evidence="12" id="KW-0511">Multifunctional enzyme</keyword>
<dbReference type="PANTHER" id="PTHR22749">
    <property type="entry name" value="RIBOFLAVIN KINASE/FMN ADENYLYLTRANSFERASE"/>
    <property type="match status" value="1"/>
</dbReference>
<dbReference type="NCBIfam" id="NF004159">
    <property type="entry name" value="PRK05627.1-2"/>
    <property type="match status" value="1"/>
</dbReference>
<keyword evidence="4 15" id="KW-0285">Flavoprotein</keyword>
<dbReference type="Gene3D" id="2.40.30.30">
    <property type="entry name" value="Riboflavin kinase-like"/>
    <property type="match status" value="1"/>
</dbReference>
<keyword evidence="18" id="KW-1185">Reference proteome</keyword>
<dbReference type="InterPro" id="IPR023468">
    <property type="entry name" value="Riboflavin_kinase"/>
</dbReference>
<keyword evidence="6 15" id="KW-0808">Transferase</keyword>
<dbReference type="SUPFAM" id="SSF82114">
    <property type="entry name" value="Riboflavin kinase-like"/>
    <property type="match status" value="1"/>
</dbReference>
<dbReference type="NCBIfam" id="TIGR00083">
    <property type="entry name" value="ribF"/>
    <property type="match status" value="1"/>
</dbReference>
<comment type="pathway">
    <text evidence="2 15">Cofactor biosynthesis; FAD biosynthesis; FAD from FMN: step 1/1.</text>
</comment>
<dbReference type="EMBL" id="CP072642">
    <property type="protein sequence ID" value="QUV94334.1"/>
    <property type="molecule type" value="Genomic_DNA"/>
</dbReference>
<keyword evidence="10 15" id="KW-0274">FAD</keyword>
<dbReference type="RefSeq" id="WP_211422635.1">
    <property type="nucleotide sequence ID" value="NZ_CP072642.1"/>
</dbReference>
<evidence type="ECO:0000256" key="15">
    <source>
        <dbReference type="PIRNR" id="PIRNR004491"/>
    </source>
</evidence>
<dbReference type="SUPFAM" id="SSF52374">
    <property type="entry name" value="Nucleotidylyl transferase"/>
    <property type="match status" value="1"/>
</dbReference>
<gene>
    <name evidence="17" type="ORF">J8C05_02485</name>
</gene>
<evidence type="ECO:0000313" key="18">
    <source>
        <dbReference type="Proteomes" id="UP000677668"/>
    </source>
</evidence>
<evidence type="ECO:0000256" key="6">
    <source>
        <dbReference type="ARBA" id="ARBA00022679"/>
    </source>
</evidence>
<keyword evidence="5 15" id="KW-0288">FMN</keyword>
<protein>
    <recommendedName>
        <fullName evidence="15">Riboflavin biosynthesis protein</fullName>
    </recommendedName>
    <domain>
        <recommendedName>
            <fullName evidence="15">Riboflavin kinase</fullName>
            <ecNumber evidence="15">2.7.1.26</ecNumber>
        </recommendedName>
        <alternativeName>
            <fullName evidence="15">Flavokinase</fullName>
        </alternativeName>
    </domain>
    <domain>
        <recommendedName>
            <fullName evidence="15">FMN adenylyltransferase</fullName>
            <ecNumber evidence="15">2.7.7.2</ecNumber>
        </recommendedName>
        <alternativeName>
            <fullName evidence="15">FAD pyrophosphorylase</fullName>
        </alternativeName>
        <alternativeName>
            <fullName evidence="15">FAD synthase</fullName>
        </alternativeName>
    </domain>
</protein>
<keyword evidence="9 15" id="KW-0418">Kinase</keyword>
<dbReference type="GO" id="GO:0008531">
    <property type="term" value="F:riboflavin kinase activity"/>
    <property type="evidence" value="ECO:0007669"/>
    <property type="project" value="UniProtKB-EC"/>
</dbReference>
<name>A0ABX8B4B5_9BACT</name>
<evidence type="ECO:0000256" key="5">
    <source>
        <dbReference type="ARBA" id="ARBA00022643"/>
    </source>
</evidence>
<dbReference type="InterPro" id="IPR015864">
    <property type="entry name" value="FAD_synthase"/>
</dbReference>
<dbReference type="Gene3D" id="3.40.50.620">
    <property type="entry name" value="HUPs"/>
    <property type="match status" value="1"/>
</dbReference>
<keyword evidence="8 15" id="KW-0547">Nucleotide-binding</keyword>
<evidence type="ECO:0000256" key="2">
    <source>
        <dbReference type="ARBA" id="ARBA00004726"/>
    </source>
</evidence>
<evidence type="ECO:0000256" key="8">
    <source>
        <dbReference type="ARBA" id="ARBA00022741"/>
    </source>
</evidence>
<dbReference type="EC" id="2.7.7.2" evidence="15"/>
<comment type="function">
    <text evidence="1">Catalyzes the phosphorylation of riboflavin to FMN followed by the adenylation of FMN to FAD.</text>
</comment>
<organism evidence="17 18">
    <name type="scientific">Chloracidobacterium sp. N</name>
    <dbReference type="NCBI Taxonomy" id="2821540"/>
    <lineage>
        <taxon>Bacteria</taxon>
        <taxon>Pseudomonadati</taxon>
        <taxon>Acidobacteriota</taxon>
        <taxon>Terriglobia</taxon>
        <taxon>Terriglobales</taxon>
        <taxon>Acidobacteriaceae</taxon>
        <taxon>Chloracidobacterium</taxon>
        <taxon>Chloracidobacterium aggregatum</taxon>
    </lineage>
</organism>
<dbReference type="InterPro" id="IPR023465">
    <property type="entry name" value="Riboflavin_kinase_dom_sf"/>
</dbReference>
<keyword evidence="11 15" id="KW-0067">ATP-binding</keyword>
<evidence type="ECO:0000256" key="7">
    <source>
        <dbReference type="ARBA" id="ARBA00022695"/>
    </source>
</evidence>
<dbReference type="InterPro" id="IPR014729">
    <property type="entry name" value="Rossmann-like_a/b/a_fold"/>
</dbReference>
<proteinExistence type="inferred from homology"/>
<evidence type="ECO:0000256" key="12">
    <source>
        <dbReference type="ARBA" id="ARBA00023268"/>
    </source>
</evidence>
<evidence type="ECO:0000313" key="17">
    <source>
        <dbReference type="EMBL" id="QUV94334.1"/>
    </source>
</evidence>
<evidence type="ECO:0000256" key="10">
    <source>
        <dbReference type="ARBA" id="ARBA00022827"/>
    </source>
</evidence>
<dbReference type="GO" id="GO:0003919">
    <property type="term" value="F:FMN adenylyltransferase activity"/>
    <property type="evidence" value="ECO:0007669"/>
    <property type="project" value="UniProtKB-EC"/>
</dbReference>
<comment type="catalytic activity">
    <reaction evidence="14 15">
        <text>FMN + ATP + H(+) = FAD + diphosphate</text>
        <dbReference type="Rhea" id="RHEA:17237"/>
        <dbReference type="ChEBI" id="CHEBI:15378"/>
        <dbReference type="ChEBI" id="CHEBI:30616"/>
        <dbReference type="ChEBI" id="CHEBI:33019"/>
        <dbReference type="ChEBI" id="CHEBI:57692"/>
        <dbReference type="ChEBI" id="CHEBI:58210"/>
        <dbReference type="EC" id="2.7.7.2"/>
    </reaction>
</comment>
<dbReference type="SMART" id="SM00904">
    <property type="entry name" value="Flavokinase"/>
    <property type="match status" value="1"/>
</dbReference>
<evidence type="ECO:0000256" key="4">
    <source>
        <dbReference type="ARBA" id="ARBA00022630"/>
    </source>
</evidence>
<dbReference type="EC" id="2.7.1.26" evidence="15"/>
<evidence type="ECO:0000256" key="9">
    <source>
        <dbReference type="ARBA" id="ARBA00022777"/>
    </source>
</evidence>
<evidence type="ECO:0000256" key="14">
    <source>
        <dbReference type="ARBA" id="ARBA00049494"/>
    </source>
</evidence>
<dbReference type="InterPro" id="IPR015865">
    <property type="entry name" value="Riboflavin_kinase_bac/euk"/>
</dbReference>
<dbReference type="PANTHER" id="PTHR22749:SF6">
    <property type="entry name" value="RIBOFLAVIN KINASE"/>
    <property type="match status" value="1"/>
</dbReference>
<dbReference type="InterPro" id="IPR002606">
    <property type="entry name" value="Riboflavin_kinase_bac"/>
</dbReference>
<evidence type="ECO:0000256" key="13">
    <source>
        <dbReference type="ARBA" id="ARBA00047880"/>
    </source>
</evidence>
<sequence length="317" mass="35209">MDIFHDWQSSALRTPTVLTMGVFDGLHLGHQTIIRRVVERAAALDCVPTVVTFDPHPRAVLYPAAAPPLLQTLGQRLEALRILGIGQTLVLRFDPALAALTAAEFAQRILFGALGAREIYLGEDFAFGHGRQGNIATLRCLGVDYGCAAYEVEAVLLRGKRVSSTRLREAIQSGRINLARRMLLRPYGVEGEVVTGRRLGRTLDFPTANIAVINRVLPADGVYVTATLIGGVWRRSVTNIGYRPTVSDDRLRVVETHILDFGGDLYGASLRTRFLHRLRAERKFASLEELRAQIAYDVARTRRYFQHPGVRRSLAVE</sequence>
<comment type="similarity">
    <text evidence="15">Belongs to the ribF family.</text>
</comment>